<reference evidence="8 9" key="1">
    <citation type="submission" date="2014-04" db="EMBL/GenBank/DDBJ databases">
        <authorList>
            <consortium name="DOE Joint Genome Institute"/>
            <person name="Kuo A."/>
            <person name="Girlanda M."/>
            <person name="Perotto S."/>
            <person name="Kohler A."/>
            <person name="Nagy L.G."/>
            <person name="Floudas D."/>
            <person name="Copeland A."/>
            <person name="Barry K.W."/>
            <person name="Cichocki N."/>
            <person name="Veneault-Fourrey C."/>
            <person name="LaButti K."/>
            <person name="Lindquist E.A."/>
            <person name="Lipzen A."/>
            <person name="Lundell T."/>
            <person name="Morin E."/>
            <person name="Murat C."/>
            <person name="Sun H."/>
            <person name="Tunlid A."/>
            <person name="Henrissat B."/>
            <person name="Grigoriev I.V."/>
            <person name="Hibbett D.S."/>
            <person name="Martin F."/>
            <person name="Nordberg H.P."/>
            <person name="Cantor M.N."/>
            <person name="Hua S.X."/>
        </authorList>
    </citation>
    <scope>NUCLEOTIDE SEQUENCE [LARGE SCALE GENOMIC DNA]</scope>
    <source>
        <strain evidence="8 9">MUT 4182</strain>
    </source>
</reference>
<evidence type="ECO:0000256" key="4">
    <source>
        <dbReference type="ARBA" id="ARBA00022801"/>
    </source>
</evidence>
<keyword evidence="5" id="KW-0325">Glycoprotein</keyword>
<dbReference type="HOGENOM" id="CLU_023630_1_0_1"/>
<dbReference type="Proteomes" id="UP000054248">
    <property type="component" value="Unassembled WGS sequence"/>
</dbReference>
<proteinExistence type="inferred from homology"/>
<dbReference type="OrthoDB" id="1735038at2759"/>
<evidence type="ECO:0000256" key="1">
    <source>
        <dbReference type="ARBA" id="ARBA00011079"/>
    </source>
</evidence>
<keyword evidence="2" id="KW-0645">Protease</keyword>
<dbReference type="InterPro" id="IPR008758">
    <property type="entry name" value="Peptidase_S28"/>
</dbReference>
<name>A0A0C3Q7H7_9AGAM</name>
<comment type="similarity">
    <text evidence="1">Belongs to the peptidase S28 family.</text>
</comment>
<reference evidence="9" key="2">
    <citation type="submission" date="2015-01" db="EMBL/GenBank/DDBJ databases">
        <title>Evolutionary Origins and Diversification of the Mycorrhizal Mutualists.</title>
        <authorList>
            <consortium name="DOE Joint Genome Institute"/>
            <consortium name="Mycorrhizal Genomics Consortium"/>
            <person name="Kohler A."/>
            <person name="Kuo A."/>
            <person name="Nagy L.G."/>
            <person name="Floudas D."/>
            <person name="Copeland A."/>
            <person name="Barry K.W."/>
            <person name="Cichocki N."/>
            <person name="Veneault-Fourrey C."/>
            <person name="LaButti K."/>
            <person name="Lindquist E.A."/>
            <person name="Lipzen A."/>
            <person name="Lundell T."/>
            <person name="Morin E."/>
            <person name="Murat C."/>
            <person name="Riley R."/>
            <person name="Ohm R."/>
            <person name="Sun H."/>
            <person name="Tunlid A."/>
            <person name="Henrissat B."/>
            <person name="Grigoriev I.V."/>
            <person name="Hibbett D.S."/>
            <person name="Martin F."/>
        </authorList>
    </citation>
    <scope>NUCLEOTIDE SEQUENCE [LARGE SCALE GENOMIC DNA]</scope>
    <source>
        <strain evidence="9">MUT 4182</strain>
    </source>
</reference>
<dbReference type="PANTHER" id="PTHR11010">
    <property type="entry name" value="PROTEASE S28 PRO-X CARBOXYPEPTIDASE-RELATED"/>
    <property type="match status" value="1"/>
</dbReference>
<sequence length="549" mass="61929">MLLHISLLFLLLCSSISSVSARQRLRPTHKHDPPPPPPADIDDPSPSPANNVVAALTSTPYYFDQLIDHKNPSLGTFKQRYFFSDEYWTRQGAPIVLNNPGEQSADGFDTEITSPAGLQRALMMSLGAAGVVLEHRYWGESSPYQVLSTANLKYLDVDQAIEDTRYFVEQVKLPWTKEATSSHPDVVPWINMGCSYPGVLSAYTQEKYPNTFAAAWASSAPIQAVGDFWAYFEPIEEGMPKNCSKDVGAAITHIDEILLYGSKEDKHKLKESFGLHNLEDDDFAQTLVFPMYSWQDMQASTYAASGEDPFYQFCDAIETRPDGKIEMSAKGVGMPTALNNYAKFMKTEYASGCGGGACYTSYDYTTDQYTDLTVDNDRDRQWDWMVCNEFGWFQDGDPGNYSIIVSALVTEGYKIRQCNHMFPNADNSIGNFDPDIDDNNSDHGGGWNLRARNLFVVNGQFDPWRSASLSSCYAPKFRNTPHQRVEVIKGGHHCWDWNLYGAIYNRDVKRVVDTGVKRVKKWVKQWYKAHKKVENSMPKGMVNYWAGIL</sequence>
<dbReference type="PANTHER" id="PTHR11010:SF23">
    <property type="entry name" value="SERINE PEPTIDASE"/>
    <property type="match status" value="1"/>
</dbReference>
<dbReference type="MEROPS" id="S28.004"/>
<dbReference type="GO" id="GO:0008239">
    <property type="term" value="F:dipeptidyl-peptidase activity"/>
    <property type="evidence" value="ECO:0007669"/>
    <property type="project" value="TreeGrafter"/>
</dbReference>
<feature type="chain" id="PRO_5002168304" description="Peptidase S28" evidence="7">
    <location>
        <begin position="22"/>
        <end position="549"/>
    </location>
</feature>
<evidence type="ECO:0000256" key="2">
    <source>
        <dbReference type="ARBA" id="ARBA00022670"/>
    </source>
</evidence>
<dbReference type="GO" id="GO:0006508">
    <property type="term" value="P:proteolysis"/>
    <property type="evidence" value="ECO:0007669"/>
    <property type="project" value="UniProtKB-KW"/>
</dbReference>
<feature type="signal peptide" evidence="7">
    <location>
        <begin position="1"/>
        <end position="21"/>
    </location>
</feature>
<keyword evidence="9" id="KW-1185">Reference proteome</keyword>
<evidence type="ECO:0000256" key="3">
    <source>
        <dbReference type="ARBA" id="ARBA00022729"/>
    </source>
</evidence>
<keyword evidence="3 7" id="KW-0732">Signal</keyword>
<protein>
    <recommendedName>
        <fullName evidence="10">Peptidase S28</fullName>
    </recommendedName>
</protein>
<dbReference type="InterPro" id="IPR029058">
    <property type="entry name" value="AB_hydrolase_fold"/>
</dbReference>
<evidence type="ECO:0008006" key="10">
    <source>
        <dbReference type="Google" id="ProtNLM"/>
    </source>
</evidence>
<dbReference type="SUPFAM" id="SSF53474">
    <property type="entry name" value="alpha/beta-Hydrolases"/>
    <property type="match status" value="1"/>
</dbReference>
<evidence type="ECO:0000313" key="9">
    <source>
        <dbReference type="Proteomes" id="UP000054248"/>
    </source>
</evidence>
<evidence type="ECO:0000256" key="5">
    <source>
        <dbReference type="ARBA" id="ARBA00023180"/>
    </source>
</evidence>
<dbReference type="Gene3D" id="3.40.50.1820">
    <property type="entry name" value="alpha/beta hydrolase"/>
    <property type="match status" value="2"/>
</dbReference>
<evidence type="ECO:0000256" key="6">
    <source>
        <dbReference type="SAM" id="MobiDB-lite"/>
    </source>
</evidence>
<organism evidence="8 9">
    <name type="scientific">Tulasnella calospora MUT 4182</name>
    <dbReference type="NCBI Taxonomy" id="1051891"/>
    <lineage>
        <taxon>Eukaryota</taxon>
        <taxon>Fungi</taxon>
        <taxon>Dikarya</taxon>
        <taxon>Basidiomycota</taxon>
        <taxon>Agaricomycotina</taxon>
        <taxon>Agaricomycetes</taxon>
        <taxon>Cantharellales</taxon>
        <taxon>Tulasnellaceae</taxon>
        <taxon>Tulasnella</taxon>
    </lineage>
</organism>
<dbReference type="Pfam" id="PF05577">
    <property type="entry name" value="Peptidase_S28"/>
    <property type="match status" value="1"/>
</dbReference>
<dbReference type="GO" id="GO:0070008">
    <property type="term" value="F:serine-type exopeptidase activity"/>
    <property type="evidence" value="ECO:0007669"/>
    <property type="project" value="InterPro"/>
</dbReference>
<dbReference type="AlphaFoldDB" id="A0A0C3Q7H7"/>
<accession>A0A0C3Q7H7</accession>
<evidence type="ECO:0000313" key="8">
    <source>
        <dbReference type="EMBL" id="KIO19489.1"/>
    </source>
</evidence>
<feature type="region of interest" description="Disordered" evidence="6">
    <location>
        <begin position="23"/>
        <end position="49"/>
    </location>
</feature>
<dbReference type="EMBL" id="KN823218">
    <property type="protein sequence ID" value="KIO19489.1"/>
    <property type="molecule type" value="Genomic_DNA"/>
</dbReference>
<keyword evidence="4" id="KW-0378">Hydrolase</keyword>
<gene>
    <name evidence="8" type="ORF">M407DRAFT_30857</name>
</gene>
<evidence type="ECO:0000256" key="7">
    <source>
        <dbReference type="SAM" id="SignalP"/>
    </source>
</evidence>